<feature type="binding site" evidence="6">
    <location>
        <position position="88"/>
    </location>
    <ligand>
        <name>Zn(2+)</name>
        <dbReference type="ChEBI" id="CHEBI:29105"/>
        <note>catalytic</note>
    </ligand>
</feature>
<dbReference type="PROSITE" id="PS51747">
    <property type="entry name" value="CYT_DCMP_DEAMINASES_2"/>
    <property type="match status" value="1"/>
</dbReference>
<dbReference type="GO" id="GO:0008270">
    <property type="term" value="F:zinc ion binding"/>
    <property type="evidence" value="ECO:0007669"/>
    <property type="project" value="UniProtKB-UniRule"/>
</dbReference>
<dbReference type="OrthoDB" id="9802676at2"/>
<dbReference type="PANTHER" id="PTHR11079:SF202">
    <property type="entry name" value="TRNA-SPECIFIC ADENOSINE DEAMINASE"/>
    <property type="match status" value="1"/>
</dbReference>
<sequence>MELYSHEYFMNQALKEAQKAYEEDEIPVGAVVVCQNKIIGRGHNQTEKLGDPTAHAEMIAITSATQYLGNRYLDQCTLYVTLEPCVMCGGGLYWSQIGGIVYGAPDLKRGYSTVSDKIIHPKTQVISGIKAEECEELIRSFFKKLRKK</sequence>
<evidence type="ECO:0000256" key="3">
    <source>
        <dbReference type="ARBA" id="ARBA00022801"/>
    </source>
</evidence>
<dbReference type="InterPro" id="IPR016193">
    <property type="entry name" value="Cytidine_deaminase-like"/>
</dbReference>
<comment type="subunit">
    <text evidence="6">Homodimer.</text>
</comment>
<feature type="binding site" evidence="6">
    <location>
        <position position="85"/>
    </location>
    <ligand>
        <name>Zn(2+)</name>
        <dbReference type="ChEBI" id="CHEBI:29105"/>
        <note>catalytic</note>
    </ligand>
</feature>
<dbReference type="EC" id="3.5.4.33" evidence="6"/>
<dbReference type="InterPro" id="IPR028883">
    <property type="entry name" value="tRNA_aden_deaminase"/>
</dbReference>
<dbReference type="Gene3D" id="3.40.140.10">
    <property type="entry name" value="Cytidine Deaminase, domain 2"/>
    <property type="match status" value="1"/>
</dbReference>
<accession>A0A315Z6E0</accession>
<feature type="binding site" evidence="6">
    <location>
        <position position="55"/>
    </location>
    <ligand>
        <name>Zn(2+)</name>
        <dbReference type="ChEBI" id="CHEBI:29105"/>
        <note>catalytic</note>
    </ligand>
</feature>
<evidence type="ECO:0000256" key="5">
    <source>
        <dbReference type="ARBA" id="ARBA00048045"/>
    </source>
</evidence>
<dbReference type="HAMAP" id="MF_00972">
    <property type="entry name" value="tRNA_aden_deaminase"/>
    <property type="match status" value="1"/>
</dbReference>
<evidence type="ECO:0000313" key="9">
    <source>
        <dbReference type="Proteomes" id="UP000245535"/>
    </source>
</evidence>
<dbReference type="EMBL" id="QGDO01000006">
    <property type="protein sequence ID" value="PWJ39224.1"/>
    <property type="molecule type" value="Genomic_DNA"/>
</dbReference>
<evidence type="ECO:0000313" key="8">
    <source>
        <dbReference type="EMBL" id="PWJ39224.1"/>
    </source>
</evidence>
<evidence type="ECO:0000256" key="4">
    <source>
        <dbReference type="ARBA" id="ARBA00022833"/>
    </source>
</evidence>
<evidence type="ECO:0000256" key="2">
    <source>
        <dbReference type="ARBA" id="ARBA00022723"/>
    </source>
</evidence>
<comment type="catalytic activity">
    <reaction evidence="5 6">
        <text>adenosine(34) in tRNA + H2O + H(+) = inosine(34) in tRNA + NH4(+)</text>
        <dbReference type="Rhea" id="RHEA:43168"/>
        <dbReference type="Rhea" id="RHEA-COMP:10373"/>
        <dbReference type="Rhea" id="RHEA-COMP:10374"/>
        <dbReference type="ChEBI" id="CHEBI:15377"/>
        <dbReference type="ChEBI" id="CHEBI:15378"/>
        <dbReference type="ChEBI" id="CHEBI:28938"/>
        <dbReference type="ChEBI" id="CHEBI:74411"/>
        <dbReference type="ChEBI" id="CHEBI:82852"/>
        <dbReference type="EC" id="3.5.4.33"/>
    </reaction>
</comment>
<feature type="active site" description="Proton donor" evidence="6">
    <location>
        <position position="57"/>
    </location>
</feature>
<evidence type="ECO:0000256" key="1">
    <source>
        <dbReference type="ARBA" id="ARBA00022694"/>
    </source>
</evidence>
<keyword evidence="1 6" id="KW-0819">tRNA processing</keyword>
<comment type="function">
    <text evidence="6">Catalyzes the deamination of adenosine to inosine at the wobble position 34 of tRNA(Arg2).</text>
</comment>
<name>A0A315Z6E0_SEDFL</name>
<dbReference type="PANTHER" id="PTHR11079">
    <property type="entry name" value="CYTOSINE DEAMINASE FAMILY MEMBER"/>
    <property type="match status" value="1"/>
</dbReference>
<organism evidence="8 9">
    <name type="scientific">Sediminitomix flava</name>
    <dbReference type="NCBI Taxonomy" id="379075"/>
    <lineage>
        <taxon>Bacteria</taxon>
        <taxon>Pseudomonadati</taxon>
        <taxon>Bacteroidota</taxon>
        <taxon>Cytophagia</taxon>
        <taxon>Cytophagales</taxon>
        <taxon>Flammeovirgaceae</taxon>
        <taxon>Sediminitomix</taxon>
    </lineage>
</organism>
<dbReference type="SUPFAM" id="SSF53927">
    <property type="entry name" value="Cytidine deaminase-like"/>
    <property type="match status" value="1"/>
</dbReference>
<dbReference type="GO" id="GO:0052717">
    <property type="term" value="F:tRNA-specific adenosine-34 deaminase activity"/>
    <property type="evidence" value="ECO:0007669"/>
    <property type="project" value="UniProtKB-UniRule"/>
</dbReference>
<evidence type="ECO:0000259" key="7">
    <source>
        <dbReference type="PROSITE" id="PS51747"/>
    </source>
</evidence>
<dbReference type="CDD" id="cd01285">
    <property type="entry name" value="nucleoside_deaminase"/>
    <property type="match status" value="1"/>
</dbReference>
<keyword evidence="3 6" id="KW-0378">Hydrolase</keyword>
<protein>
    <recommendedName>
        <fullName evidence="6">tRNA-specific adenosine deaminase</fullName>
        <ecNumber evidence="6">3.5.4.33</ecNumber>
    </recommendedName>
</protein>
<keyword evidence="9" id="KW-1185">Reference proteome</keyword>
<reference evidence="8 9" key="1">
    <citation type="submission" date="2018-03" db="EMBL/GenBank/DDBJ databases">
        <title>Genomic Encyclopedia of Archaeal and Bacterial Type Strains, Phase II (KMG-II): from individual species to whole genera.</title>
        <authorList>
            <person name="Goeker M."/>
        </authorList>
    </citation>
    <scope>NUCLEOTIDE SEQUENCE [LARGE SCALE GENOMIC DNA]</scope>
    <source>
        <strain evidence="8 9">DSM 28229</strain>
    </source>
</reference>
<proteinExistence type="inferred from homology"/>
<dbReference type="InterPro" id="IPR002125">
    <property type="entry name" value="CMP_dCMP_dom"/>
</dbReference>
<gene>
    <name evidence="6" type="primary">tadA</name>
    <name evidence="8" type="ORF">BC781_106125</name>
</gene>
<comment type="similarity">
    <text evidence="6">Belongs to the cytidine and deoxycytidylate deaminase family.</text>
</comment>
<dbReference type="RefSeq" id="WP_109621058.1">
    <property type="nucleotide sequence ID" value="NZ_QGDO01000006.1"/>
</dbReference>
<dbReference type="Pfam" id="PF00383">
    <property type="entry name" value="dCMP_cyt_deam_1"/>
    <property type="match status" value="1"/>
</dbReference>
<evidence type="ECO:0000256" key="6">
    <source>
        <dbReference type="HAMAP-Rule" id="MF_00972"/>
    </source>
</evidence>
<dbReference type="GO" id="GO:0002100">
    <property type="term" value="P:tRNA wobble adenosine to inosine editing"/>
    <property type="evidence" value="ECO:0007669"/>
    <property type="project" value="UniProtKB-UniRule"/>
</dbReference>
<dbReference type="AlphaFoldDB" id="A0A315Z6E0"/>
<feature type="domain" description="CMP/dCMP-type deaminase" evidence="7">
    <location>
        <begin position="4"/>
        <end position="114"/>
    </location>
</feature>
<keyword evidence="4 6" id="KW-0862">Zinc</keyword>
<keyword evidence="2 6" id="KW-0479">Metal-binding</keyword>
<comment type="caution">
    <text evidence="8">The sequence shown here is derived from an EMBL/GenBank/DDBJ whole genome shotgun (WGS) entry which is preliminary data.</text>
</comment>
<dbReference type="Proteomes" id="UP000245535">
    <property type="component" value="Unassembled WGS sequence"/>
</dbReference>
<comment type="cofactor">
    <cofactor evidence="6">
        <name>Zn(2+)</name>
        <dbReference type="ChEBI" id="CHEBI:29105"/>
    </cofactor>
    <text evidence="6">Binds 1 zinc ion per subunit.</text>
</comment>